<reference evidence="3" key="1">
    <citation type="submission" date="2016-02" db="EMBL/GenBank/DDBJ databases">
        <authorList>
            <person name="Kaur G."/>
            <person name="Nair G.R."/>
            <person name="Mayilraj S."/>
        </authorList>
    </citation>
    <scope>NUCLEOTIDE SEQUENCE [LARGE SCALE GENOMIC DNA]</scope>
    <source>
        <strain evidence="3">GA-15</strain>
    </source>
</reference>
<accession>A0A177ILT9</accession>
<dbReference type="AlphaFoldDB" id="A0A177ILT9"/>
<name>A0A177ILT9_9CORY</name>
<dbReference type="EMBL" id="LSTQ01000011">
    <property type="protein sequence ID" value="OAH29798.1"/>
    <property type="molecule type" value="Genomic_DNA"/>
</dbReference>
<gene>
    <name evidence="2" type="ORF">AYJ05_11610</name>
</gene>
<keyword evidence="3" id="KW-1185">Reference proteome</keyword>
<comment type="caution">
    <text evidence="2">The sequence shown here is derived from an EMBL/GenBank/DDBJ whole genome shotgun (WGS) entry which is preliminary data.</text>
</comment>
<evidence type="ECO:0000313" key="2">
    <source>
        <dbReference type="EMBL" id="OAH29798.1"/>
    </source>
</evidence>
<proteinExistence type="predicted"/>
<dbReference type="SUPFAM" id="SSF46689">
    <property type="entry name" value="Homeodomain-like"/>
    <property type="match status" value="1"/>
</dbReference>
<dbReference type="InterPro" id="IPR009057">
    <property type="entry name" value="Homeodomain-like_sf"/>
</dbReference>
<keyword evidence="1" id="KW-0175">Coiled coil</keyword>
<dbReference type="Gene3D" id="1.10.10.10">
    <property type="entry name" value="Winged helix-like DNA-binding domain superfamily/Winged helix DNA-binding domain"/>
    <property type="match status" value="1"/>
</dbReference>
<feature type="coiled-coil region" evidence="1">
    <location>
        <begin position="70"/>
        <end position="97"/>
    </location>
</feature>
<dbReference type="InterPro" id="IPR036388">
    <property type="entry name" value="WH-like_DNA-bd_sf"/>
</dbReference>
<evidence type="ECO:0000313" key="3">
    <source>
        <dbReference type="Proteomes" id="UP000076947"/>
    </source>
</evidence>
<protein>
    <recommendedName>
        <fullName evidence="4">Transposase</fullName>
    </recommendedName>
</protein>
<dbReference type="RefSeq" id="WP_066839366.1">
    <property type="nucleotide sequence ID" value="NZ_CAPMDX010000064.1"/>
</dbReference>
<dbReference type="Proteomes" id="UP000076947">
    <property type="component" value="Unassembled WGS sequence"/>
</dbReference>
<dbReference type="OrthoDB" id="4427304at2"/>
<evidence type="ECO:0000256" key="1">
    <source>
        <dbReference type="SAM" id="Coils"/>
    </source>
</evidence>
<sequence length="97" mass="11143">MTTGRKGFIQEHDQEIRDNAITEFVDTWQDYSSASAAAREIAAAHGVGRTTLTGWLEQEDKWPSATVHQLRRLQRENARLRKENAKLREQLSAKNNH</sequence>
<organism evidence="2 3">
    <name type="scientific">Corynebacterium stationis</name>
    <dbReference type="NCBI Taxonomy" id="1705"/>
    <lineage>
        <taxon>Bacteria</taxon>
        <taxon>Bacillati</taxon>
        <taxon>Actinomycetota</taxon>
        <taxon>Actinomycetes</taxon>
        <taxon>Mycobacteriales</taxon>
        <taxon>Corynebacteriaceae</taxon>
        <taxon>Corynebacterium</taxon>
    </lineage>
</organism>
<evidence type="ECO:0008006" key="4">
    <source>
        <dbReference type="Google" id="ProtNLM"/>
    </source>
</evidence>